<reference evidence="1" key="1">
    <citation type="submission" date="2020-05" db="EMBL/GenBank/DDBJ databases">
        <title>Large-scale comparative analyses of tick genomes elucidate their genetic diversity and vector capacities.</title>
        <authorList>
            <person name="Jia N."/>
            <person name="Wang J."/>
            <person name="Shi W."/>
            <person name="Du L."/>
            <person name="Sun Y."/>
            <person name="Zhan W."/>
            <person name="Jiang J."/>
            <person name="Wang Q."/>
            <person name="Zhang B."/>
            <person name="Ji P."/>
            <person name="Sakyi L.B."/>
            <person name="Cui X."/>
            <person name="Yuan T."/>
            <person name="Jiang B."/>
            <person name="Yang W."/>
            <person name="Lam T.T.-Y."/>
            <person name="Chang Q."/>
            <person name="Ding S."/>
            <person name="Wang X."/>
            <person name="Zhu J."/>
            <person name="Ruan X."/>
            <person name="Zhao L."/>
            <person name="Wei J."/>
            <person name="Que T."/>
            <person name="Du C."/>
            <person name="Cheng J."/>
            <person name="Dai P."/>
            <person name="Han X."/>
            <person name="Huang E."/>
            <person name="Gao Y."/>
            <person name="Liu J."/>
            <person name="Shao H."/>
            <person name="Ye R."/>
            <person name="Li L."/>
            <person name="Wei W."/>
            <person name="Wang X."/>
            <person name="Wang C."/>
            <person name="Yang T."/>
            <person name="Huo Q."/>
            <person name="Li W."/>
            <person name="Guo W."/>
            <person name="Chen H."/>
            <person name="Zhou L."/>
            <person name="Ni X."/>
            <person name="Tian J."/>
            <person name="Zhou Y."/>
            <person name="Sheng Y."/>
            <person name="Liu T."/>
            <person name="Pan Y."/>
            <person name="Xia L."/>
            <person name="Li J."/>
            <person name="Zhao F."/>
            <person name="Cao W."/>
        </authorList>
    </citation>
    <scope>NUCLEOTIDE SEQUENCE</scope>
    <source>
        <strain evidence="1">Hyas-2018</strain>
    </source>
</reference>
<evidence type="ECO:0000313" key="1">
    <source>
        <dbReference type="EMBL" id="KAH6931750.1"/>
    </source>
</evidence>
<sequence length="90" mass="9738">MSLSDDSSEGVGHLARANKSLQTGIAEWAKLRLDVKNECGGSFQSPINIIANSTIFDSSLGPVNYTHYHDALRNVLVENDGHTGERAILL</sequence>
<organism evidence="1 2">
    <name type="scientific">Hyalomma asiaticum</name>
    <name type="common">Tick</name>
    <dbReference type="NCBI Taxonomy" id="266040"/>
    <lineage>
        <taxon>Eukaryota</taxon>
        <taxon>Metazoa</taxon>
        <taxon>Ecdysozoa</taxon>
        <taxon>Arthropoda</taxon>
        <taxon>Chelicerata</taxon>
        <taxon>Arachnida</taxon>
        <taxon>Acari</taxon>
        <taxon>Parasitiformes</taxon>
        <taxon>Ixodida</taxon>
        <taxon>Ixodoidea</taxon>
        <taxon>Ixodidae</taxon>
        <taxon>Hyalomminae</taxon>
        <taxon>Hyalomma</taxon>
    </lineage>
</organism>
<accession>A0ACB7SAL4</accession>
<dbReference type="Proteomes" id="UP000821845">
    <property type="component" value="Chromosome 4"/>
</dbReference>
<comment type="caution">
    <text evidence="1">The sequence shown here is derived from an EMBL/GenBank/DDBJ whole genome shotgun (WGS) entry which is preliminary data.</text>
</comment>
<protein>
    <submittedName>
        <fullName evidence="1">Uncharacterized protein</fullName>
    </submittedName>
</protein>
<keyword evidence="2" id="KW-1185">Reference proteome</keyword>
<dbReference type="EMBL" id="CM023484">
    <property type="protein sequence ID" value="KAH6931750.1"/>
    <property type="molecule type" value="Genomic_DNA"/>
</dbReference>
<evidence type="ECO:0000313" key="2">
    <source>
        <dbReference type="Proteomes" id="UP000821845"/>
    </source>
</evidence>
<proteinExistence type="predicted"/>
<name>A0ACB7SAL4_HYAAI</name>
<gene>
    <name evidence="1" type="ORF">HPB50_000237</name>
</gene>